<dbReference type="InterPro" id="IPR028098">
    <property type="entry name" value="Glyco_trans_4-like_N"/>
</dbReference>
<evidence type="ECO:0000259" key="4">
    <source>
        <dbReference type="Pfam" id="PF00534"/>
    </source>
</evidence>
<protein>
    <recommendedName>
        <fullName evidence="1">D-inositol 3-phosphate glycosyltransferase</fullName>
    </recommendedName>
</protein>
<dbReference type="Proteomes" id="UP000757540">
    <property type="component" value="Unassembled WGS sequence"/>
</dbReference>
<keyword evidence="7" id="KW-1185">Reference proteome</keyword>
<evidence type="ECO:0000256" key="2">
    <source>
        <dbReference type="ARBA" id="ARBA00022676"/>
    </source>
</evidence>
<evidence type="ECO:0000259" key="5">
    <source>
        <dbReference type="Pfam" id="PF13439"/>
    </source>
</evidence>
<evidence type="ECO:0000313" key="7">
    <source>
        <dbReference type="Proteomes" id="UP000757540"/>
    </source>
</evidence>
<reference evidence="6 7" key="1">
    <citation type="submission" date="2020-05" db="EMBL/GenBank/DDBJ databases">
        <title>Genomic Encyclopedia of Type Strains, Phase III (KMG-III): the genomes of soil and plant-associated and newly described type strains.</title>
        <authorList>
            <person name="Whitman W."/>
        </authorList>
    </citation>
    <scope>NUCLEOTIDE SEQUENCE [LARGE SCALE GENOMIC DNA]</scope>
    <source>
        <strain evidence="6 7">KCTC 19046</strain>
    </source>
</reference>
<keyword evidence="2" id="KW-0328">Glycosyltransferase</keyword>
<name>A0ABX2A3X0_9MICO</name>
<dbReference type="RefSeq" id="WP_171783637.1">
    <property type="nucleotide sequence ID" value="NZ_BAAAML010000006.1"/>
</dbReference>
<comment type="caution">
    <text evidence="6">The sequence shown here is derived from an EMBL/GenBank/DDBJ whole genome shotgun (WGS) entry which is preliminary data.</text>
</comment>
<dbReference type="InterPro" id="IPR001296">
    <property type="entry name" value="Glyco_trans_1"/>
</dbReference>
<dbReference type="EMBL" id="JABEZU010000002">
    <property type="protein sequence ID" value="NOV97425.1"/>
    <property type="molecule type" value="Genomic_DNA"/>
</dbReference>
<evidence type="ECO:0000256" key="3">
    <source>
        <dbReference type="ARBA" id="ARBA00022679"/>
    </source>
</evidence>
<dbReference type="PANTHER" id="PTHR45947">
    <property type="entry name" value="SULFOQUINOVOSYL TRANSFERASE SQD2"/>
    <property type="match status" value="1"/>
</dbReference>
<gene>
    <name evidence="6" type="ORF">HDG69_002000</name>
</gene>
<dbReference type="Pfam" id="PF13439">
    <property type="entry name" value="Glyco_transf_4"/>
    <property type="match status" value="1"/>
</dbReference>
<feature type="domain" description="Glycosyl transferase family 1" evidence="4">
    <location>
        <begin position="205"/>
        <end position="363"/>
    </location>
</feature>
<feature type="domain" description="Glycosyltransferase subfamily 4-like N-terminal" evidence="5">
    <location>
        <begin position="53"/>
        <end position="179"/>
    </location>
</feature>
<proteinExistence type="predicted"/>
<dbReference type="PANTHER" id="PTHR45947:SF3">
    <property type="entry name" value="SULFOQUINOVOSYL TRANSFERASE SQD2"/>
    <property type="match status" value="1"/>
</dbReference>
<dbReference type="Pfam" id="PF00534">
    <property type="entry name" value="Glycos_transf_1"/>
    <property type="match status" value="1"/>
</dbReference>
<evidence type="ECO:0000313" key="6">
    <source>
        <dbReference type="EMBL" id="NOV97425.1"/>
    </source>
</evidence>
<sequence>MPARQGERELPLRVTLVGHSAQASGAELALLRLLGATDPEQVQVEVVLMEDGELVRPLAEVAHRVDVLPLGRTAAGVGRARLGSLEALRALPAACTTLWRLTRHLARRRPDVVVTTTMKAHALGSIAARLLRMPLVWHVHDRFAPEYLPRGVLAPLRFAARRLPVAVVANSRATARTLPGAAVSVAYPGFAPEQALDDPGRHRDPAEPVVLLLGRVSPTKGQLELVRAAPWLIARHPGLRIRMVGAPLFGAEEYARAVQQEIDRHVLGDHVRLEGAVDDPSALIDAATVLVHASPVPEPFGQVVVEAMVRGLPVVATEAGGVPEILVPDGGAPLGLLVPPGDVEALAVAVAEVLDDPAGARRRAAAAHASAVERFAVAAAADVVTEVWRRAGASGHRAPRA</sequence>
<dbReference type="InterPro" id="IPR050194">
    <property type="entry name" value="Glycosyltransferase_grp1"/>
</dbReference>
<accession>A0ABX2A3X0</accession>
<keyword evidence="3" id="KW-0808">Transferase</keyword>
<dbReference type="Gene3D" id="3.40.50.2000">
    <property type="entry name" value="Glycogen Phosphorylase B"/>
    <property type="match status" value="2"/>
</dbReference>
<dbReference type="SUPFAM" id="SSF53756">
    <property type="entry name" value="UDP-Glycosyltransferase/glycogen phosphorylase"/>
    <property type="match status" value="1"/>
</dbReference>
<organism evidence="6 7">
    <name type="scientific">Isoptericola halotolerans</name>
    <dbReference type="NCBI Taxonomy" id="300560"/>
    <lineage>
        <taxon>Bacteria</taxon>
        <taxon>Bacillati</taxon>
        <taxon>Actinomycetota</taxon>
        <taxon>Actinomycetes</taxon>
        <taxon>Micrococcales</taxon>
        <taxon>Promicromonosporaceae</taxon>
        <taxon>Isoptericola</taxon>
    </lineage>
</organism>
<evidence type="ECO:0000256" key="1">
    <source>
        <dbReference type="ARBA" id="ARBA00021292"/>
    </source>
</evidence>